<dbReference type="GO" id="GO:0005886">
    <property type="term" value="C:plasma membrane"/>
    <property type="evidence" value="ECO:0007669"/>
    <property type="project" value="UniProtKB-SubCell"/>
</dbReference>
<evidence type="ECO:0000256" key="5">
    <source>
        <dbReference type="ARBA" id="ARBA00023136"/>
    </source>
</evidence>
<sequence length="275" mass="29814">MKKMSKKLMLITIGSFLFAFGINYFAIPNNLSEGGVIGIAIVLYYVFGWSTGLVTYILNIALILIGYKFLDKKTMGYTLYGIAALSFFLWATEGIGNPVVDDSLLAPIYTGVFVGVGLGITFLSGATSGGTQIISKMFNQYFGWSMALSILVIDLLVVGASVFVIGQKKALLTLISIYVGAKAIDYIVDGLHVRKAVTIISTDSETVLNKINQHFTRGVTVFNAKGGYSNQRKDVLYAVVRSQETVKLQKLVAKVDPDAFVVIHDVRSAFGGGFK</sequence>
<dbReference type="PANTHER" id="PTHR33545">
    <property type="entry name" value="UPF0750 MEMBRANE PROTEIN YITT-RELATED"/>
    <property type="match status" value="1"/>
</dbReference>
<keyword evidence="4 6" id="KW-1133">Transmembrane helix</keyword>
<gene>
    <name evidence="8" type="ORF">N784_01670</name>
</gene>
<dbReference type="Pfam" id="PF10035">
    <property type="entry name" value="DUF2179"/>
    <property type="match status" value="1"/>
</dbReference>
<keyword evidence="5 6" id="KW-0472">Membrane</keyword>
<comment type="caution">
    <text evidence="8">The sequence shown here is derived from an EMBL/GenBank/DDBJ whole genome shotgun (WGS) entry which is preliminary data.</text>
</comment>
<feature type="transmembrane region" description="Helical" evidence="6">
    <location>
        <begin position="141"/>
        <end position="164"/>
    </location>
</feature>
<reference evidence="8 9" key="1">
    <citation type="submission" date="2013-08" db="EMBL/GenBank/DDBJ databases">
        <authorList>
            <person name="Huang J."/>
            <person name="Wang G."/>
        </authorList>
    </citation>
    <scope>NUCLEOTIDE SEQUENCE [LARGE SCALE GENOMIC DNA]</scope>
    <source>
        <strain evidence="8 9">JSM 072002</strain>
    </source>
</reference>
<accession>A0A0A5GD88</accession>
<evidence type="ECO:0000256" key="3">
    <source>
        <dbReference type="ARBA" id="ARBA00022692"/>
    </source>
</evidence>
<dbReference type="Gene3D" id="3.30.70.120">
    <property type="match status" value="1"/>
</dbReference>
<evidence type="ECO:0000313" key="8">
    <source>
        <dbReference type="EMBL" id="KGX89060.1"/>
    </source>
</evidence>
<dbReference type="PIRSF" id="PIRSF006483">
    <property type="entry name" value="Membrane_protein_YitT"/>
    <property type="match status" value="1"/>
</dbReference>
<comment type="subcellular location">
    <subcellularLocation>
        <location evidence="1">Cell membrane</location>
        <topology evidence="1">Multi-pass membrane protein</topology>
    </subcellularLocation>
</comment>
<evidence type="ECO:0000256" key="6">
    <source>
        <dbReference type="SAM" id="Phobius"/>
    </source>
</evidence>
<name>A0A0A5GD88_9BACI</name>
<feature type="transmembrane region" description="Helical" evidence="6">
    <location>
        <begin position="39"/>
        <end position="65"/>
    </location>
</feature>
<dbReference type="Pfam" id="PF02588">
    <property type="entry name" value="YitT_membrane"/>
    <property type="match status" value="1"/>
</dbReference>
<dbReference type="InterPro" id="IPR019264">
    <property type="entry name" value="DUF2179"/>
</dbReference>
<feature type="transmembrane region" description="Helical" evidence="6">
    <location>
        <begin position="77"/>
        <end position="96"/>
    </location>
</feature>
<evidence type="ECO:0000259" key="7">
    <source>
        <dbReference type="Pfam" id="PF10035"/>
    </source>
</evidence>
<dbReference type="STRING" id="1385512.N784_01670"/>
<dbReference type="CDD" id="cd16380">
    <property type="entry name" value="YitT_C"/>
    <property type="match status" value="1"/>
</dbReference>
<evidence type="ECO:0000256" key="2">
    <source>
        <dbReference type="ARBA" id="ARBA00022475"/>
    </source>
</evidence>
<dbReference type="Proteomes" id="UP000030401">
    <property type="component" value="Unassembled WGS sequence"/>
</dbReference>
<dbReference type="InterPro" id="IPR003740">
    <property type="entry name" value="YitT"/>
</dbReference>
<dbReference type="InterPro" id="IPR051461">
    <property type="entry name" value="UPF0750_membrane"/>
</dbReference>
<keyword evidence="3 6" id="KW-0812">Transmembrane</keyword>
<feature type="transmembrane region" description="Helical" evidence="6">
    <location>
        <begin position="108"/>
        <end position="129"/>
    </location>
</feature>
<dbReference type="AlphaFoldDB" id="A0A0A5GD88"/>
<dbReference type="eggNOG" id="COG1284">
    <property type="taxonomic scope" value="Bacteria"/>
</dbReference>
<feature type="transmembrane region" description="Helical" evidence="6">
    <location>
        <begin position="7"/>
        <end position="27"/>
    </location>
</feature>
<dbReference type="PANTHER" id="PTHR33545:SF4">
    <property type="entry name" value="UPF0750 MEMBRANE PROTEIN YXKD"/>
    <property type="match status" value="1"/>
</dbReference>
<evidence type="ECO:0000256" key="1">
    <source>
        <dbReference type="ARBA" id="ARBA00004651"/>
    </source>
</evidence>
<protein>
    <recommendedName>
        <fullName evidence="7">DUF2179 domain-containing protein</fullName>
    </recommendedName>
</protein>
<dbReference type="EMBL" id="AVPG01000001">
    <property type="protein sequence ID" value="KGX89060.1"/>
    <property type="molecule type" value="Genomic_DNA"/>
</dbReference>
<dbReference type="InterPro" id="IPR015867">
    <property type="entry name" value="N-reg_PII/ATP_PRibTrfase_C"/>
</dbReference>
<keyword evidence="2" id="KW-1003">Cell membrane</keyword>
<organism evidence="8 9">
    <name type="scientific">Pontibacillus litoralis JSM 072002</name>
    <dbReference type="NCBI Taxonomy" id="1385512"/>
    <lineage>
        <taxon>Bacteria</taxon>
        <taxon>Bacillati</taxon>
        <taxon>Bacillota</taxon>
        <taxon>Bacilli</taxon>
        <taxon>Bacillales</taxon>
        <taxon>Bacillaceae</taxon>
        <taxon>Pontibacillus</taxon>
    </lineage>
</organism>
<proteinExistence type="predicted"/>
<feature type="domain" description="DUF2179" evidence="7">
    <location>
        <begin position="217"/>
        <end position="271"/>
    </location>
</feature>
<evidence type="ECO:0000313" key="9">
    <source>
        <dbReference type="Proteomes" id="UP000030401"/>
    </source>
</evidence>
<keyword evidence="9" id="KW-1185">Reference proteome</keyword>
<evidence type="ECO:0000256" key="4">
    <source>
        <dbReference type="ARBA" id="ARBA00022989"/>
    </source>
</evidence>